<keyword evidence="4" id="KW-1185">Reference proteome</keyword>
<comment type="caution">
    <text evidence="3">The sequence shown here is derived from an EMBL/GenBank/DDBJ whole genome shotgun (WGS) entry which is preliminary data.</text>
</comment>
<accession>A0AAP0IZU8</accession>
<evidence type="ECO:0000256" key="2">
    <source>
        <dbReference type="SAM" id="MobiDB-lite"/>
    </source>
</evidence>
<feature type="coiled-coil region" evidence="1">
    <location>
        <begin position="226"/>
        <end position="253"/>
    </location>
</feature>
<dbReference type="Proteomes" id="UP001417504">
    <property type="component" value="Unassembled WGS sequence"/>
</dbReference>
<reference evidence="3 4" key="1">
    <citation type="submission" date="2024-01" db="EMBL/GenBank/DDBJ databases">
        <title>Genome assemblies of Stephania.</title>
        <authorList>
            <person name="Yang L."/>
        </authorList>
    </citation>
    <scope>NUCLEOTIDE SEQUENCE [LARGE SCALE GENOMIC DNA]</scope>
    <source>
        <strain evidence="3">QJT</strain>
        <tissue evidence="3">Leaf</tissue>
    </source>
</reference>
<feature type="compositionally biased region" description="Basic and acidic residues" evidence="2">
    <location>
        <begin position="44"/>
        <end position="63"/>
    </location>
</feature>
<protein>
    <submittedName>
        <fullName evidence="3">Uncharacterized protein</fullName>
    </submittedName>
</protein>
<name>A0AAP0IZU8_9MAGN</name>
<dbReference type="AlphaFoldDB" id="A0AAP0IZU8"/>
<keyword evidence="1" id="KW-0175">Coiled coil</keyword>
<dbReference type="EMBL" id="JBBNAE010000005">
    <property type="protein sequence ID" value="KAK9123918.1"/>
    <property type="molecule type" value="Genomic_DNA"/>
</dbReference>
<feature type="region of interest" description="Disordered" evidence="2">
    <location>
        <begin position="38"/>
        <end position="68"/>
    </location>
</feature>
<evidence type="ECO:0000313" key="4">
    <source>
        <dbReference type="Proteomes" id="UP001417504"/>
    </source>
</evidence>
<gene>
    <name evidence="3" type="ORF">Sjap_013520</name>
</gene>
<evidence type="ECO:0000313" key="3">
    <source>
        <dbReference type="EMBL" id="KAK9123918.1"/>
    </source>
</evidence>
<sequence length="419" mass="47998">MATCRIPIGLVTSHSRLANQKPTRVGQLFNARHVTSSTVPLSRPQDRPRDVCPHELPDLRTNSRDSFSPALDTCHSPIRRRVGATQRRINQSQDAMCRPVIDPKTSIAHPHGLSDDATSVRHSFTANQAATRQQCPEISQWPPTTIIMIDSKTHTIMVEACDFCGESFHPTYACPYHPRHGERHDLRLAFSKHKKYPFDDWSNSSYQQDTYSSMRNQPSRDIIRFLLETEQDMNLTEQELDQWIEQRDQEAEEEIKSILQKISAETMSAIPLESVEVNEVTSIEDYWSEPKEIIEVSLHEPDISSARNKTSEAEKEIDVILERPEESRKRSKEDQPLVLLWLPVKFTKGVVIKERSQIFYTADTFVSDDHDLIDSYVLEVPDELLHLKEGMYDELPKAIDAPFVVDISKGELITHDKSS</sequence>
<organism evidence="3 4">
    <name type="scientific">Stephania japonica</name>
    <dbReference type="NCBI Taxonomy" id="461633"/>
    <lineage>
        <taxon>Eukaryota</taxon>
        <taxon>Viridiplantae</taxon>
        <taxon>Streptophyta</taxon>
        <taxon>Embryophyta</taxon>
        <taxon>Tracheophyta</taxon>
        <taxon>Spermatophyta</taxon>
        <taxon>Magnoliopsida</taxon>
        <taxon>Ranunculales</taxon>
        <taxon>Menispermaceae</taxon>
        <taxon>Menispermoideae</taxon>
        <taxon>Cissampelideae</taxon>
        <taxon>Stephania</taxon>
    </lineage>
</organism>
<proteinExistence type="predicted"/>
<evidence type="ECO:0000256" key="1">
    <source>
        <dbReference type="SAM" id="Coils"/>
    </source>
</evidence>